<name>A0A2N7VRJ2_9BURK</name>
<keyword evidence="3" id="KW-0238">DNA-binding</keyword>
<dbReference type="GO" id="GO:0003700">
    <property type="term" value="F:DNA-binding transcription factor activity"/>
    <property type="evidence" value="ECO:0007669"/>
    <property type="project" value="InterPro"/>
</dbReference>
<keyword evidence="4" id="KW-0804">Transcription</keyword>
<dbReference type="Pfam" id="PF00126">
    <property type="entry name" value="HTH_1"/>
    <property type="match status" value="1"/>
</dbReference>
<dbReference type="InterPro" id="IPR000847">
    <property type="entry name" value="LysR_HTH_N"/>
</dbReference>
<dbReference type="Gene3D" id="1.10.10.10">
    <property type="entry name" value="Winged helix-like DNA-binding domain superfamily/Winged helix DNA-binding domain"/>
    <property type="match status" value="1"/>
</dbReference>
<comment type="similarity">
    <text evidence="1">Belongs to the LysR transcriptional regulatory family.</text>
</comment>
<dbReference type="PROSITE" id="PS50931">
    <property type="entry name" value="HTH_LYSR"/>
    <property type="match status" value="1"/>
</dbReference>
<reference evidence="6 7" key="1">
    <citation type="submission" date="2018-01" db="EMBL/GenBank/DDBJ databases">
        <title>Whole genome analyses suggest that Burkholderia sensu lato contains two further novel genera in the rhizoxinica-symbiotica group Mycetohabitans gen. nov., and Trinickia gen. nov.: implications for the evolution of diazotrophy and nodulation in the Burkholderiaceae.</title>
        <authorList>
            <person name="Estrada-de los Santos P."/>
            <person name="Palmer M."/>
            <person name="Chavez-Ramirez B."/>
            <person name="Beukes C."/>
            <person name="Steenkamp E.T."/>
            <person name="Hirsch A.M."/>
            <person name="Manyaka P."/>
            <person name="Maluk M."/>
            <person name="Lafos M."/>
            <person name="Crook M."/>
            <person name="Gross E."/>
            <person name="Simon M.F."/>
            <person name="Bueno dos Reis Junior F."/>
            <person name="Poole P.S."/>
            <person name="Venter S.N."/>
            <person name="James E.K."/>
        </authorList>
    </citation>
    <scope>NUCLEOTIDE SEQUENCE [LARGE SCALE GENOMIC DNA]</scope>
    <source>
        <strain evidence="6 7">GIMN1.004</strain>
    </source>
</reference>
<feature type="domain" description="HTH lysR-type" evidence="5">
    <location>
        <begin position="1"/>
        <end position="59"/>
    </location>
</feature>
<dbReference type="GO" id="GO:0043565">
    <property type="term" value="F:sequence-specific DNA binding"/>
    <property type="evidence" value="ECO:0007669"/>
    <property type="project" value="TreeGrafter"/>
</dbReference>
<protein>
    <submittedName>
        <fullName evidence="6">LysR family transcriptional regulator</fullName>
    </submittedName>
</protein>
<dbReference type="EMBL" id="PNYA01000010">
    <property type="protein sequence ID" value="PMS19778.1"/>
    <property type="molecule type" value="Genomic_DNA"/>
</dbReference>
<dbReference type="CDD" id="cd08422">
    <property type="entry name" value="PBP2_CrgA_like"/>
    <property type="match status" value="1"/>
</dbReference>
<proteinExistence type="inferred from homology"/>
<evidence type="ECO:0000259" key="5">
    <source>
        <dbReference type="PROSITE" id="PS50931"/>
    </source>
</evidence>
<evidence type="ECO:0000313" key="6">
    <source>
        <dbReference type="EMBL" id="PMS19778.1"/>
    </source>
</evidence>
<dbReference type="Gene3D" id="3.40.190.290">
    <property type="match status" value="1"/>
</dbReference>
<organism evidence="6 7">
    <name type="scientific">Trinickia dabaoshanensis</name>
    <dbReference type="NCBI Taxonomy" id="564714"/>
    <lineage>
        <taxon>Bacteria</taxon>
        <taxon>Pseudomonadati</taxon>
        <taxon>Pseudomonadota</taxon>
        <taxon>Betaproteobacteria</taxon>
        <taxon>Burkholderiales</taxon>
        <taxon>Burkholderiaceae</taxon>
        <taxon>Trinickia</taxon>
    </lineage>
</organism>
<dbReference type="PANTHER" id="PTHR30537">
    <property type="entry name" value="HTH-TYPE TRANSCRIPTIONAL REGULATOR"/>
    <property type="match status" value="1"/>
</dbReference>
<evidence type="ECO:0000256" key="2">
    <source>
        <dbReference type="ARBA" id="ARBA00023015"/>
    </source>
</evidence>
<dbReference type="SUPFAM" id="SSF46785">
    <property type="entry name" value="Winged helix' DNA-binding domain"/>
    <property type="match status" value="1"/>
</dbReference>
<keyword evidence="2" id="KW-0805">Transcription regulation</keyword>
<evidence type="ECO:0000313" key="7">
    <source>
        <dbReference type="Proteomes" id="UP000235616"/>
    </source>
</evidence>
<dbReference type="InterPro" id="IPR005119">
    <property type="entry name" value="LysR_subst-bd"/>
</dbReference>
<dbReference type="RefSeq" id="WP_102645851.1">
    <property type="nucleotide sequence ID" value="NZ_PNYA01000010.1"/>
</dbReference>
<sequence length="320" mass="34582">MNTLHNMQILVRVLDTGSFTAAAASLDVGLGTASRAISELEDHLHTRLIHRSTRRIAPTAEGLVFAERCRRILADVVRAEDDTACAADRPSGLLRLHSLASLGQRHVMPAIKDYRARYPEVQVELSLSQTLPSLFDGTCDASVVALSSPSGENIAAHRMGYSHSILCASPAYLNAHGEPQSLQELVSHDCLTLGACASVPSVWRLEGPDGGVVSMQVDSVVSINIAESLAIAAREGMGIAAIPAYAALDELRDGTLVRVLPRYTLDTREVCLLYPSHRFVDARTRSWINFICDWLPPRLERDVAVLDALAVDVEAQSVAA</sequence>
<dbReference type="OrthoDB" id="9786526at2"/>
<evidence type="ECO:0000256" key="3">
    <source>
        <dbReference type="ARBA" id="ARBA00023125"/>
    </source>
</evidence>
<evidence type="ECO:0000256" key="1">
    <source>
        <dbReference type="ARBA" id="ARBA00009437"/>
    </source>
</evidence>
<dbReference type="InterPro" id="IPR058163">
    <property type="entry name" value="LysR-type_TF_proteobact-type"/>
</dbReference>
<dbReference type="Pfam" id="PF03466">
    <property type="entry name" value="LysR_substrate"/>
    <property type="match status" value="1"/>
</dbReference>
<keyword evidence="7" id="KW-1185">Reference proteome</keyword>
<dbReference type="AlphaFoldDB" id="A0A2N7VRJ2"/>
<accession>A0A2N7VRJ2</accession>
<dbReference type="InterPro" id="IPR036388">
    <property type="entry name" value="WH-like_DNA-bd_sf"/>
</dbReference>
<dbReference type="FunFam" id="1.10.10.10:FF:000001">
    <property type="entry name" value="LysR family transcriptional regulator"/>
    <property type="match status" value="1"/>
</dbReference>
<dbReference type="SUPFAM" id="SSF53850">
    <property type="entry name" value="Periplasmic binding protein-like II"/>
    <property type="match status" value="1"/>
</dbReference>
<dbReference type="Proteomes" id="UP000235616">
    <property type="component" value="Unassembled WGS sequence"/>
</dbReference>
<dbReference type="GO" id="GO:0006351">
    <property type="term" value="P:DNA-templated transcription"/>
    <property type="evidence" value="ECO:0007669"/>
    <property type="project" value="TreeGrafter"/>
</dbReference>
<comment type="caution">
    <text evidence="6">The sequence shown here is derived from an EMBL/GenBank/DDBJ whole genome shotgun (WGS) entry which is preliminary data.</text>
</comment>
<gene>
    <name evidence="6" type="ORF">C0Z18_13225</name>
</gene>
<evidence type="ECO:0000256" key="4">
    <source>
        <dbReference type="ARBA" id="ARBA00023163"/>
    </source>
</evidence>
<dbReference type="PANTHER" id="PTHR30537:SF5">
    <property type="entry name" value="HTH-TYPE TRANSCRIPTIONAL ACTIVATOR TTDR-RELATED"/>
    <property type="match status" value="1"/>
</dbReference>
<dbReference type="InterPro" id="IPR036390">
    <property type="entry name" value="WH_DNA-bd_sf"/>
</dbReference>